<dbReference type="InParanoid" id="A0A5J5ER40"/>
<dbReference type="InterPro" id="IPR010530">
    <property type="entry name" value="B12D"/>
</dbReference>
<accession>A0A5J5ER40</accession>
<feature type="transmembrane region" description="Helical" evidence="1">
    <location>
        <begin position="27"/>
        <end position="46"/>
    </location>
</feature>
<keyword evidence="1" id="KW-1133">Transmembrane helix</keyword>
<keyword evidence="3" id="KW-1185">Reference proteome</keyword>
<evidence type="ECO:0000313" key="3">
    <source>
        <dbReference type="Proteomes" id="UP000326924"/>
    </source>
</evidence>
<proteinExistence type="predicted"/>
<sequence>MPMPKEQQSAHTITQRIRQLKKVPPELFPIGIVVGAALCMGAYSITRKFYVDRTLRLNRSQRDGH</sequence>
<dbReference type="Proteomes" id="UP000326924">
    <property type="component" value="Unassembled WGS sequence"/>
</dbReference>
<dbReference type="OrthoDB" id="202195at2759"/>
<reference evidence="2 3" key="1">
    <citation type="submission" date="2019-09" db="EMBL/GenBank/DDBJ databases">
        <title>Draft genome of the ectomycorrhizal ascomycete Sphaerosporella brunnea.</title>
        <authorList>
            <consortium name="DOE Joint Genome Institute"/>
            <person name="Benucci G.M."/>
            <person name="Marozzi G."/>
            <person name="Antonielli L."/>
            <person name="Sanchez S."/>
            <person name="Marco P."/>
            <person name="Wang X."/>
            <person name="Falini L.B."/>
            <person name="Barry K."/>
            <person name="Haridas S."/>
            <person name="Lipzen A."/>
            <person name="Labutti K."/>
            <person name="Grigoriev I.V."/>
            <person name="Murat C."/>
            <person name="Martin F."/>
            <person name="Albertini E."/>
            <person name="Donnini D."/>
            <person name="Bonito G."/>
        </authorList>
    </citation>
    <scope>NUCLEOTIDE SEQUENCE [LARGE SCALE GENOMIC DNA]</scope>
    <source>
        <strain evidence="2 3">Sb_GMNB300</strain>
    </source>
</reference>
<gene>
    <name evidence="2" type="ORF">FN846DRAFT_908978</name>
</gene>
<comment type="caution">
    <text evidence="2">The sequence shown here is derived from an EMBL/GenBank/DDBJ whole genome shotgun (WGS) entry which is preliminary data.</text>
</comment>
<dbReference type="Pfam" id="PF06522">
    <property type="entry name" value="B12D"/>
    <property type="match status" value="1"/>
</dbReference>
<evidence type="ECO:0008006" key="4">
    <source>
        <dbReference type="Google" id="ProtNLM"/>
    </source>
</evidence>
<evidence type="ECO:0000256" key="1">
    <source>
        <dbReference type="SAM" id="Phobius"/>
    </source>
</evidence>
<name>A0A5J5ER40_9PEZI</name>
<dbReference type="AlphaFoldDB" id="A0A5J5ER40"/>
<keyword evidence="1" id="KW-0812">Transmembrane</keyword>
<protein>
    <recommendedName>
        <fullName evidence="4">NADH-ubiquinone reductase complex 1 MLRQ subunit-domain-containing protein</fullName>
    </recommendedName>
</protein>
<organism evidence="2 3">
    <name type="scientific">Sphaerosporella brunnea</name>
    <dbReference type="NCBI Taxonomy" id="1250544"/>
    <lineage>
        <taxon>Eukaryota</taxon>
        <taxon>Fungi</taxon>
        <taxon>Dikarya</taxon>
        <taxon>Ascomycota</taxon>
        <taxon>Pezizomycotina</taxon>
        <taxon>Pezizomycetes</taxon>
        <taxon>Pezizales</taxon>
        <taxon>Pyronemataceae</taxon>
        <taxon>Sphaerosporella</taxon>
    </lineage>
</organism>
<evidence type="ECO:0000313" key="2">
    <source>
        <dbReference type="EMBL" id="KAA8901361.1"/>
    </source>
</evidence>
<dbReference type="EMBL" id="VXIS01000145">
    <property type="protein sequence ID" value="KAA8901361.1"/>
    <property type="molecule type" value="Genomic_DNA"/>
</dbReference>
<keyword evidence="1" id="KW-0472">Membrane</keyword>